<feature type="compositionally biased region" description="Pro residues" evidence="1">
    <location>
        <begin position="1"/>
        <end position="10"/>
    </location>
</feature>
<sequence>MASTPPPPSPSDLRIPRAPRHGAKHDEYEPYPTRYSARLAGQRASRAVQTTPPPSHPSATAKPGTSKRTLSPSSPGTAKASPKKAARYHRTAASRISPFDSELSLPRTSAQHTSRSSAEQALPTPAKTPSKKKVISSSSSTSRSLFPSISTPKRRKMDNPNHSVADPPAIFADEPLMGYTIQATGQELGISIHEDSRDRIPVVGPLSTDSFTPKPARAVGRPATRSTTSLRDGAYFVHRGKKVFKRFDDMEEEGEDEDDLGLFASRPDLLADNPDVLRDVKPLRRGEIKPRVLFPTAVEPTHGEEEDVTDVEDHEDHEPMSPTPAYADLSYSAPPMLPDTATSFESEVPPISRSAPVGRTGLCFPRTTASYVPPIQSTSSSEDLAFNTSTDETLRPRCLSISSSSSSLLKYWPPVSRKTREPDTRSDRVKRLREARGSPGPRTRQALRAEASAEASTTEPSTSDS</sequence>
<evidence type="ECO:0000313" key="3">
    <source>
        <dbReference type="Proteomes" id="UP000191518"/>
    </source>
</evidence>
<name>A0A1V6RWG1_9EURO</name>
<gene>
    <name evidence="2" type="ORF">PENVUL_c021G06180</name>
</gene>
<feature type="compositionally biased region" description="Basic residues" evidence="1">
    <location>
        <begin position="81"/>
        <end position="92"/>
    </location>
</feature>
<dbReference type="Proteomes" id="UP000191518">
    <property type="component" value="Unassembled WGS sequence"/>
</dbReference>
<feature type="compositionally biased region" description="Low complexity" evidence="1">
    <location>
        <begin position="449"/>
        <end position="465"/>
    </location>
</feature>
<feature type="compositionally biased region" description="Basic and acidic residues" evidence="1">
    <location>
        <begin position="418"/>
        <end position="436"/>
    </location>
</feature>
<feature type="compositionally biased region" description="Acidic residues" evidence="1">
    <location>
        <begin position="304"/>
        <end position="313"/>
    </location>
</feature>
<comment type="caution">
    <text evidence="2">The sequence shown here is derived from an EMBL/GenBank/DDBJ whole genome shotgun (WGS) entry which is preliminary data.</text>
</comment>
<proteinExistence type="predicted"/>
<dbReference type="AlphaFoldDB" id="A0A1V6RWG1"/>
<reference evidence="3" key="1">
    <citation type="journal article" date="2017" name="Nat. Microbiol.">
        <title>Global analysis of biosynthetic gene clusters reveals vast potential of secondary metabolite production in Penicillium species.</title>
        <authorList>
            <person name="Nielsen J.C."/>
            <person name="Grijseels S."/>
            <person name="Prigent S."/>
            <person name="Ji B."/>
            <person name="Dainat J."/>
            <person name="Nielsen K.F."/>
            <person name="Frisvad J.C."/>
            <person name="Workman M."/>
            <person name="Nielsen J."/>
        </authorList>
    </citation>
    <scope>NUCLEOTIDE SEQUENCE [LARGE SCALE GENOMIC DNA]</scope>
    <source>
        <strain evidence="3">IBT 29486</strain>
    </source>
</reference>
<feature type="region of interest" description="Disordered" evidence="1">
    <location>
        <begin position="297"/>
        <end position="359"/>
    </location>
</feature>
<feature type="compositionally biased region" description="Polar residues" evidence="1">
    <location>
        <begin position="106"/>
        <end position="119"/>
    </location>
</feature>
<evidence type="ECO:0000256" key="1">
    <source>
        <dbReference type="SAM" id="MobiDB-lite"/>
    </source>
</evidence>
<feature type="compositionally biased region" description="Polar residues" evidence="1">
    <location>
        <begin position="371"/>
        <end position="391"/>
    </location>
</feature>
<dbReference type="EMBL" id="MDYP01000021">
    <property type="protein sequence ID" value="OQE05834.1"/>
    <property type="molecule type" value="Genomic_DNA"/>
</dbReference>
<feature type="compositionally biased region" description="Polar residues" evidence="1">
    <location>
        <begin position="66"/>
        <end position="76"/>
    </location>
</feature>
<dbReference type="OrthoDB" id="5398515at2759"/>
<feature type="region of interest" description="Disordered" evidence="1">
    <location>
        <begin position="371"/>
        <end position="465"/>
    </location>
</feature>
<evidence type="ECO:0000313" key="2">
    <source>
        <dbReference type="EMBL" id="OQE05834.1"/>
    </source>
</evidence>
<keyword evidence="3" id="KW-1185">Reference proteome</keyword>
<feature type="region of interest" description="Disordered" evidence="1">
    <location>
        <begin position="200"/>
        <end position="227"/>
    </location>
</feature>
<feature type="compositionally biased region" description="Low complexity" evidence="1">
    <location>
        <begin position="135"/>
        <end position="150"/>
    </location>
</feature>
<accession>A0A1V6RWG1</accession>
<feature type="compositionally biased region" description="Low complexity" evidence="1">
    <location>
        <begin position="399"/>
        <end position="409"/>
    </location>
</feature>
<organism evidence="2 3">
    <name type="scientific">Penicillium vulpinum</name>
    <dbReference type="NCBI Taxonomy" id="29845"/>
    <lineage>
        <taxon>Eukaryota</taxon>
        <taxon>Fungi</taxon>
        <taxon>Dikarya</taxon>
        <taxon>Ascomycota</taxon>
        <taxon>Pezizomycotina</taxon>
        <taxon>Eurotiomycetes</taxon>
        <taxon>Eurotiomycetidae</taxon>
        <taxon>Eurotiales</taxon>
        <taxon>Aspergillaceae</taxon>
        <taxon>Penicillium</taxon>
    </lineage>
</organism>
<protein>
    <submittedName>
        <fullName evidence="2">Uncharacterized protein</fullName>
    </submittedName>
</protein>
<feature type="region of interest" description="Disordered" evidence="1">
    <location>
        <begin position="1"/>
        <end position="169"/>
    </location>
</feature>